<evidence type="ECO:0000313" key="7">
    <source>
        <dbReference type="Proteomes" id="UP001149090"/>
    </source>
</evidence>
<dbReference type="EMBL" id="JAPDFW010000139">
    <property type="protein sequence ID" value="KAJ5066600.1"/>
    <property type="molecule type" value="Genomic_DNA"/>
</dbReference>
<dbReference type="Gene3D" id="1.20.120.180">
    <property type="entry name" value="Proteasome activator pa28, C-terminal domain"/>
    <property type="match status" value="1"/>
</dbReference>
<evidence type="ECO:0000259" key="4">
    <source>
        <dbReference type="Pfam" id="PF02251"/>
    </source>
</evidence>
<dbReference type="AlphaFoldDB" id="A0A9Q0L727"/>
<dbReference type="Gene3D" id="1.20.5.120">
    <property type="entry name" value="Proteasome activator pa28, N-terminal domain"/>
    <property type="match status" value="1"/>
</dbReference>
<comment type="caution">
    <text evidence="6">The sequence shown here is derived from an EMBL/GenBank/DDBJ whole genome shotgun (WGS) entry which is preliminary data.</text>
</comment>
<gene>
    <name evidence="6" type="ORF">M0811_13455</name>
</gene>
<dbReference type="GO" id="GO:2000045">
    <property type="term" value="P:regulation of G1/S transition of mitotic cell cycle"/>
    <property type="evidence" value="ECO:0007669"/>
    <property type="project" value="TreeGrafter"/>
</dbReference>
<protein>
    <recommendedName>
        <fullName evidence="8">Proteasome activator complex subunit 3</fullName>
    </recommendedName>
</protein>
<comment type="similarity">
    <text evidence="1">Belongs to the PA28 family.</text>
</comment>
<feature type="domain" description="Proteasome activator PA28 C-terminal" evidence="5">
    <location>
        <begin position="96"/>
        <end position="236"/>
    </location>
</feature>
<evidence type="ECO:0000256" key="3">
    <source>
        <dbReference type="SAM" id="MobiDB-lite"/>
    </source>
</evidence>
<organism evidence="6 7">
    <name type="scientific">Anaeramoeba ignava</name>
    <name type="common">Anaerobic marine amoeba</name>
    <dbReference type="NCBI Taxonomy" id="1746090"/>
    <lineage>
        <taxon>Eukaryota</taxon>
        <taxon>Metamonada</taxon>
        <taxon>Anaeramoebidae</taxon>
        <taxon>Anaeramoeba</taxon>
    </lineage>
</organism>
<dbReference type="InterPro" id="IPR003185">
    <property type="entry name" value="Proteasome_activ_PA28_N"/>
</dbReference>
<dbReference type="InterPro" id="IPR036996">
    <property type="entry name" value="PA28_N_sf"/>
</dbReference>
<dbReference type="GO" id="GO:0061133">
    <property type="term" value="F:endopeptidase activator activity"/>
    <property type="evidence" value="ECO:0007669"/>
    <property type="project" value="TreeGrafter"/>
</dbReference>
<dbReference type="InterPro" id="IPR036252">
    <property type="entry name" value="Proteasome_activ_sf"/>
</dbReference>
<keyword evidence="7" id="KW-1185">Reference proteome</keyword>
<evidence type="ECO:0008006" key="8">
    <source>
        <dbReference type="Google" id="ProtNLM"/>
    </source>
</evidence>
<evidence type="ECO:0000256" key="1">
    <source>
        <dbReference type="ARBA" id="ARBA00005883"/>
    </source>
</evidence>
<dbReference type="GO" id="GO:0008537">
    <property type="term" value="C:proteasome activator complex"/>
    <property type="evidence" value="ECO:0007669"/>
    <property type="project" value="InterPro"/>
</dbReference>
<keyword evidence="2" id="KW-0647">Proteasome</keyword>
<name>A0A9Q0L727_ANAIG</name>
<dbReference type="GO" id="GO:0005654">
    <property type="term" value="C:nucleoplasm"/>
    <property type="evidence" value="ECO:0007669"/>
    <property type="project" value="TreeGrafter"/>
</dbReference>
<dbReference type="OrthoDB" id="6591885at2759"/>
<accession>A0A9Q0L727</accession>
<proteinExistence type="inferred from homology"/>
<dbReference type="OMA" id="KKPPKCG"/>
<dbReference type="InterPro" id="IPR003186">
    <property type="entry name" value="PA28_C"/>
</dbReference>
<dbReference type="InterPro" id="IPR009077">
    <property type="entry name" value="Proteasome_activ_PA28"/>
</dbReference>
<sequence>MTDPKVDKEIQNYKDTIIQKANQIIHKIIPNKILELEKKNQEIQKNQILKKKQETSHHVQIIQNEKTEQKIKKPKSNTKTTLKKEEEEKKELDFEVPCNKDVSLLIHDIKKEVLELVDYSKTIQLWIQFLTPKVSDGNNFGVEIQQEILEEFSRAEDSCFVVLDSIGKYFISRAKLISNWLKHKDISDFERGIVELDLSQILSCEMIFKDLQNDYSILYDIVIKNLEKIENPRPERSVTMY</sequence>
<dbReference type="GO" id="GO:0005737">
    <property type="term" value="C:cytoplasm"/>
    <property type="evidence" value="ECO:0007669"/>
    <property type="project" value="TreeGrafter"/>
</dbReference>
<evidence type="ECO:0000313" key="6">
    <source>
        <dbReference type="EMBL" id="KAJ5066600.1"/>
    </source>
</evidence>
<dbReference type="PANTHER" id="PTHR10660">
    <property type="entry name" value="PROTEASOME REGULATOR PA28"/>
    <property type="match status" value="1"/>
</dbReference>
<feature type="domain" description="Proteasome activator PA28 N-terminal" evidence="4">
    <location>
        <begin position="6"/>
        <end position="37"/>
    </location>
</feature>
<evidence type="ECO:0000259" key="5">
    <source>
        <dbReference type="Pfam" id="PF02252"/>
    </source>
</evidence>
<dbReference type="PANTHER" id="PTHR10660:SF2">
    <property type="entry name" value="LD45860P"/>
    <property type="match status" value="1"/>
</dbReference>
<dbReference type="GO" id="GO:0061136">
    <property type="term" value="P:regulation of proteasomal protein catabolic process"/>
    <property type="evidence" value="ECO:0007669"/>
    <property type="project" value="TreeGrafter"/>
</dbReference>
<reference evidence="6" key="1">
    <citation type="submission" date="2022-10" db="EMBL/GenBank/DDBJ databases">
        <title>Novel sulphate-reducing endosymbionts in the free-living metamonad Anaeramoeba.</title>
        <authorList>
            <person name="Jerlstrom-Hultqvist J."/>
            <person name="Cepicka I."/>
            <person name="Gallot-Lavallee L."/>
            <person name="Salas-Leiva D."/>
            <person name="Curtis B.A."/>
            <person name="Zahonova K."/>
            <person name="Pipaliya S."/>
            <person name="Dacks J."/>
            <person name="Roger A.J."/>
        </authorList>
    </citation>
    <scope>NUCLEOTIDE SEQUENCE</scope>
    <source>
        <strain evidence="6">BMAN</strain>
    </source>
</reference>
<evidence type="ECO:0000256" key="2">
    <source>
        <dbReference type="ARBA" id="ARBA00022942"/>
    </source>
</evidence>
<dbReference type="SUPFAM" id="SSF47216">
    <property type="entry name" value="Proteasome activator"/>
    <property type="match status" value="1"/>
</dbReference>
<dbReference type="Pfam" id="PF02252">
    <property type="entry name" value="PA28_C"/>
    <property type="match status" value="1"/>
</dbReference>
<dbReference type="Proteomes" id="UP001149090">
    <property type="component" value="Unassembled WGS sequence"/>
</dbReference>
<dbReference type="FunFam" id="1.20.120.180:FF:000002">
    <property type="entry name" value="Proteasome activator complex subunit 1"/>
    <property type="match status" value="1"/>
</dbReference>
<dbReference type="Pfam" id="PF02251">
    <property type="entry name" value="PA28_N"/>
    <property type="match status" value="1"/>
</dbReference>
<feature type="region of interest" description="Disordered" evidence="3">
    <location>
        <begin position="66"/>
        <end position="86"/>
    </location>
</feature>
<dbReference type="InterPro" id="IPR036997">
    <property type="entry name" value="PA28_C_sf"/>
</dbReference>